<dbReference type="InterPro" id="IPR050406">
    <property type="entry name" value="FGGY_Carb_Kinase"/>
</dbReference>
<feature type="binding site" evidence="8">
    <location>
        <begin position="78"/>
        <end position="79"/>
    </location>
    <ligand>
        <name>substrate</name>
    </ligand>
</feature>
<evidence type="ECO:0000256" key="2">
    <source>
        <dbReference type="ARBA" id="ARBA00022629"/>
    </source>
</evidence>
<dbReference type="CDD" id="cd07808">
    <property type="entry name" value="ASKHA_NBD_FGGY_EcXK-like"/>
    <property type="match status" value="1"/>
</dbReference>
<evidence type="ECO:0000313" key="13">
    <source>
        <dbReference type="EMBL" id="HJC23547.1"/>
    </source>
</evidence>
<dbReference type="GO" id="GO:0005524">
    <property type="term" value="F:ATP binding"/>
    <property type="evidence" value="ECO:0007669"/>
    <property type="project" value="UniProtKB-UniRule"/>
</dbReference>
<dbReference type="SUPFAM" id="SSF53067">
    <property type="entry name" value="Actin-like ATPase domain"/>
    <property type="match status" value="2"/>
</dbReference>
<reference evidence="13" key="2">
    <citation type="submission" date="2021-04" db="EMBL/GenBank/DDBJ databases">
        <authorList>
            <person name="Gilroy R."/>
        </authorList>
    </citation>
    <scope>NUCLEOTIDE SEQUENCE</scope>
    <source>
        <strain evidence="13">USAMLcec2-132</strain>
    </source>
</reference>
<name>A0A9D2NFT2_9FIRM</name>
<comment type="catalytic activity">
    <reaction evidence="8 10">
        <text>D-xylulose + ATP = D-xylulose 5-phosphate + ADP + H(+)</text>
        <dbReference type="Rhea" id="RHEA:10964"/>
        <dbReference type="ChEBI" id="CHEBI:15378"/>
        <dbReference type="ChEBI" id="CHEBI:17140"/>
        <dbReference type="ChEBI" id="CHEBI:30616"/>
        <dbReference type="ChEBI" id="CHEBI:57737"/>
        <dbReference type="ChEBI" id="CHEBI:456216"/>
        <dbReference type="EC" id="2.7.1.17"/>
    </reaction>
</comment>
<comment type="function">
    <text evidence="8">Catalyzes the phosphorylation of D-xylulose to D-xylulose 5-phosphate.</text>
</comment>
<proteinExistence type="inferred from homology"/>
<evidence type="ECO:0000313" key="14">
    <source>
        <dbReference type="Proteomes" id="UP000823891"/>
    </source>
</evidence>
<dbReference type="PANTHER" id="PTHR43095">
    <property type="entry name" value="SUGAR KINASE"/>
    <property type="match status" value="1"/>
</dbReference>
<feature type="site" description="Important for activity" evidence="8">
    <location>
        <position position="7"/>
    </location>
</feature>
<dbReference type="Pfam" id="PF02782">
    <property type="entry name" value="FGGY_C"/>
    <property type="match status" value="1"/>
</dbReference>
<comment type="similarity">
    <text evidence="1 8 9">Belongs to the FGGY kinase family.</text>
</comment>
<feature type="active site" description="Proton acceptor" evidence="8">
    <location>
        <position position="237"/>
    </location>
</feature>
<keyword evidence="6 8" id="KW-0067">ATP-binding</keyword>
<dbReference type="InterPro" id="IPR000577">
    <property type="entry name" value="Carb_kinase_FGGY"/>
</dbReference>
<sequence length="490" mass="53691">MLYIGVDLGTSAVKLLLMDERGVIHRVVSKEYPLFFPQPGWSEQRPEDWFEQTMAGLKELLSDCDRSQVEGISFGGQMHGLVILNERDEVIRPAILWNDGRTGEETDYLNQVIGKEKLSEYTGNIAFAGFTAPKLLWVKKHEPEHFDAIAKIMLPKDYLAYRLSGAHCTDVSDASGMLLFDVKNRCWSKEMCEICGVRPEQLAKVYESYEAVGCVLPQIAKELGISENVKVIAGAGDNAAAAVGTGTVGDGKCNISLGTSGTIFISSEHFCVDENNALHAFAHADGSWHLMGCMLSAASCNKWWMDDILKTSDYAGEQARIGELGENRVFFLPYLMGERSPHNNPNARGTFIGMTMDTTRADMTQAVLEGVAFALRDSFEVAKSQGIRIEKTRICGGGARSPLWRKIMANVLNIPVEQIESEEGPGLGGAILAAVGCGAFASVEDAADRLVKAAGTEMPDAALAAKYEARYQQFKQIYPACRQLFDQLVF</sequence>
<dbReference type="PIRSF" id="PIRSF000538">
    <property type="entry name" value="GlpK"/>
    <property type="match status" value="1"/>
</dbReference>
<dbReference type="Proteomes" id="UP000823891">
    <property type="component" value="Unassembled WGS sequence"/>
</dbReference>
<organism evidence="13 14">
    <name type="scientific">Candidatus Eisenbergiella merdavium</name>
    <dbReference type="NCBI Taxonomy" id="2838551"/>
    <lineage>
        <taxon>Bacteria</taxon>
        <taxon>Bacillati</taxon>
        <taxon>Bacillota</taxon>
        <taxon>Clostridia</taxon>
        <taxon>Lachnospirales</taxon>
        <taxon>Lachnospiraceae</taxon>
        <taxon>Eisenbergiella</taxon>
    </lineage>
</organism>
<dbReference type="Pfam" id="PF00370">
    <property type="entry name" value="FGGY_N"/>
    <property type="match status" value="1"/>
</dbReference>
<reference evidence="13" key="1">
    <citation type="journal article" date="2021" name="PeerJ">
        <title>Extensive microbial diversity within the chicken gut microbiome revealed by metagenomics and culture.</title>
        <authorList>
            <person name="Gilroy R."/>
            <person name="Ravi A."/>
            <person name="Getino M."/>
            <person name="Pursley I."/>
            <person name="Horton D.L."/>
            <person name="Alikhan N.F."/>
            <person name="Baker D."/>
            <person name="Gharbi K."/>
            <person name="Hall N."/>
            <person name="Watson M."/>
            <person name="Adriaenssens E.M."/>
            <person name="Foster-Nyarko E."/>
            <person name="Jarju S."/>
            <person name="Secka A."/>
            <person name="Antonio M."/>
            <person name="Oren A."/>
            <person name="Chaudhuri R.R."/>
            <person name="La Ragione R."/>
            <person name="Hildebrand F."/>
            <person name="Pallen M.J."/>
        </authorList>
    </citation>
    <scope>NUCLEOTIDE SEQUENCE</scope>
    <source>
        <strain evidence="13">USAMLcec2-132</strain>
    </source>
</reference>
<dbReference type="GO" id="GO:0042732">
    <property type="term" value="P:D-xylose metabolic process"/>
    <property type="evidence" value="ECO:0007669"/>
    <property type="project" value="UniProtKB-KW"/>
</dbReference>
<dbReference type="InterPro" id="IPR043129">
    <property type="entry name" value="ATPase_NBD"/>
</dbReference>
<keyword evidence="7 8" id="KW-0119">Carbohydrate metabolism</keyword>
<evidence type="ECO:0000259" key="12">
    <source>
        <dbReference type="Pfam" id="PF02782"/>
    </source>
</evidence>
<evidence type="ECO:0000256" key="4">
    <source>
        <dbReference type="ARBA" id="ARBA00022741"/>
    </source>
</evidence>
<evidence type="ECO:0000256" key="7">
    <source>
        <dbReference type="ARBA" id="ARBA00023277"/>
    </source>
</evidence>
<dbReference type="AlphaFoldDB" id="A0A9D2NFT2"/>
<dbReference type="InterPro" id="IPR006000">
    <property type="entry name" value="Xylulokinase"/>
</dbReference>
<evidence type="ECO:0000256" key="1">
    <source>
        <dbReference type="ARBA" id="ARBA00009156"/>
    </source>
</evidence>
<dbReference type="GO" id="GO:0005998">
    <property type="term" value="P:xylulose catabolic process"/>
    <property type="evidence" value="ECO:0007669"/>
    <property type="project" value="UniProtKB-UniRule"/>
</dbReference>
<evidence type="ECO:0000256" key="3">
    <source>
        <dbReference type="ARBA" id="ARBA00022679"/>
    </source>
</evidence>
<evidence type="ECO:0000256" key="9">
    <source>
        <dbReference type="RuleBase" id="RU003733"/>
    </source>
</evidence>
<keyword evidence="4 8" id="KW-0547">Nucleotide-binding</keyword>
<dbReference type="EMBL" id="DWWS01000027">
    <property type="protein sequence ID" value="HJC23547.1"/>
    <property type="molecule type" value="Genomic_DNA"/>
</dbReference>
<evidence type="ECO:0000259" key="11">
    <source>
        <dbReference type="Pfam" id="PF00370"/>
    </source>
</evidence>
<dbReference type="HAMAP" id="MF_02220">
    <property type="entry name" value="XylB"/>
    <property type="match status" value="1"/>
</dbReference>
<dbReference type="InterPro" id="IPR018484">
    <property type="entry name" value="FGGY_N"/>
</dbReference>
<dbReference type="PROSITE" id="PS00933">
    <property type="entry name" value="FGGY_KINASES_1"/>
    <property type="match status" value="1"/>
</dbReference>
<accession>A0A9D2NFT2</accession>
<dbReference type="InterPro" id="IPR018483">
    <property type="entry name" value="Carb_kinase_FGGY_CS"/>
</dbReference>
<evidence type="ECO:0000256" key="6">
    <source>
        <dbReference type="ARBA" id="ARBA00022840"/>
    </source>
</evidence>
<protein>
    <recommendedName>
        <fullName evidence="8 10">Xylulose kinase</fullName>
        <shortName evidence="8 10">Xylulokinase</shortName>
        <ecNumber evidence="8 10">2.7.1.17</ecNumber>
    </recommendedName>
</protein>
<dbReference type="InterPro" id="IPR018485">
    <property type="entry name" value="FGGY_C"/>
</dbReference>
<dbReference type="PANTHER" id="PTHR43095:SF5">
    <property type="entry name" value="XYLULOSE KINASE"/>
    <property type="match status" value="1"/>
</dbReference>
<dbReference type="NCBIfam" id="TIGR01312">
    <property type="entry name" value="XylB"/>
    <property type="match status" value="1"/>
</dbReference>
<keyword evidence="3 8" id="KW-0808">Transferase</keyword>
<dbReference type="Gene3D" id="3.30.420.40">
    <property type="match status" value="2"/>
</dbReference>
<dbReference type="PROSITE" id="PS00445">
    <property type="entry name" value="FGGY_KINASES_2"/>
    <property type="match status" value="1"/>
</dbReference>
<feature type="domain" description="Carbohydrate kinase FGGY N-terminal" evidence="11">
    <location>
        <begin position="2"/>
        <end position="244"/>
    </location>
</feature>
<dbReference type="EC" id="2.7.1.17" evidence="8 10"/>
<evidence type="ECO:0000256" key="10">
    <source>
        <dbReference type="RuleBase" id="RU364073"/>
    </source>
</evidence>
<comment type="caution">
    <text evidence="13">The sequence shown here is derived from an EMBL/GenBank/DDBJ whole genome shotgun (WGS) entry which is preliminary data.</text>
</comment>
<dbReference type="GO" id="GO:0004856">
    <property type="term" value="F:D-xylulokinase activity"/>
    <property type="evidence" value="ECO:0007669"/>
    <property type="project" value="UniProtKB-UniRule"/>
</dbReference>
<evidence type="ECO:0000256" key="5">
    <source>
        <dbReference type="ARBA" id="ARBA00022777"/>
    </source>
</evidence>
<keyword evidence="5 8" id="KW-0418">Kinase</keyword>
<gene>
    <name evidence="8 10 13" type="primary">xylB</name>
    <name evidence="13" type="ORF">H9761_07580</name>
</gene>
<evidence type="ECO:0000256" key="8">
    <source>
        <dbReference type="HAMAP-Rule" id="MF_02220"/>
    </source>
</evidence>
<feature type="domain" description="Carbohydrate kinase FGGY C-terminal" evidence="12">
    <location>
        <begin position="254"/>
        <end position="436"/>
    </location>
</feature>
<keyword evidence="2 8" id="KW-0859">Xylose metabolism</keyword>